<feature type="region of interest" description="Disordered" evidence="1">
    <location>
        <begin position="124"/>
        <end position="156"/>
    </location>
</feature>
<gene>
    <name evidence="2" type="ORF">IEN85_02045</name>
</gene>
<protein>
    <submittedName>
        <fullName evidence="2">Uncharacterized protein</fullName>
    </submittedName>
</protein>
<dbReference type="AlphaFoldDB" id="A0A927IG32"/>
<dbReference type="EMBL" id="JACYFG010000003">
    <property type="protein sequence ID" value="MBD5778273.1"/>
    <property type="molecule type" value="Genomic_DNA"/>
</dbReference>
<evidence type="ECO:0000256" key="1">
    <source>
        <dbReference type="SAM" id="MobiDB-lite"/>
    </source>
</evidence>
<organism evidence="2 3">
    <name type="scientific">Pelagicoccus enzymogenes</name>
    <dbReference type="NCBI Taxonomy" id="2773457"/>
    <lineage>
        <taxon>Bacteria</taxon>
        <taxon>Pseudomonadati</taxon>
        <taxon>Verrucomicrobiota</taxon>
        <taxon>Opitutia</taxon>
        <taxon>Puniceicoccales</taxon>
        <taxon>Pelagicoccaceae</taxon>
        <taxon>Pelagicoccus</taxon>
    </lineage>
</organism>
<comment type="caution">
    <text evidence="2">The sequence shown here is derived from an EMBL/GenBank/DDBJ whole genome shotgun (WGS) entry which is preliminary data.</text>
</comment>
<evidence type="ECO:0000313" key="3">
    <source>
        <dbReference type="Proteomes" id="UP000622317"/>
    </source>
</evidence>
<evidence type="ECO:0000313" key="2">
    <source>
        <dbReference type="EMBL" id="MBD5778273.1"/>
    </source>
</evidence>
<accession>A0A927IG32</accession>
<name>A0A927IG32_9BACT</name>
<proteinExistence type="predicted"/>
<sequence length="156" mass="17624">MNRQNAIHDEDPTLLKFGETLINRFLLIEAHHNAKRASPPQVLSPLAQLQKLLTYFLDQTLRSGARLEAFYQDKAHSYYLEFNASLQTAIRIEQTLAAFFAIGPKPYVLHRYVGAATDCLKLSRTAPPPAKEPNRLPSPITPKRAHPLTVKNPKSR</sequence>
<dbReference type="RefSeq" id="WP_191615406.1">
    <property type="nucleotide sequence ID" value="NZ_JACYFG010000003.1"/>
</dbReference>
<reference evidence="2" key="1">
    <citation type="submission" date="2020-09" db="EMBL/GenBank/DDBJ databases">
        <title>Pelagicoccus enzymogenes sp. nov. with an EPS production, isolated from marine sediment.</title>
        <authorList>
            <person name="Feng X."/>
        </authorList>
    </citation>
    <scope>NUCLEOTIDE SEQUENCE</scope>
    <source>
        <strain evidence="2">NFK12</strain>
    </source>
</reference>
<dbReference type="Proteomes" id="UP000622317">
    <property type="component" value="Unassembled WGS sequence"/>
</dbReference>
<keyword evidence="3" id="KW-1185">Reference proteome</keyword>